<dbReference type="GO" id="GO:0005506">
    <property type="term" value="F:iron ion binding"/>
    <property type="evidence" value="ECO:0007669"/>
    <property type="project" value="InterPro"/>
</dbReference>
<keyword evidence="5" id="KW-0408">Iron</keyword>
<evidence type="ECO:0000256" key="3">
    <source>
        <dbReference type="ARBA" id="ARBA00022723"/>
    </source>
</evidence>
<proteinExistence type="inferred from homology"/>
<organism evidence="7">
    <name type="scientific">Flexilinea flocculi</name>
    <dbReference type="NCBI Taxonomy" id="1678840"/>
    <lineage>
        <taxon>Bacteria</taxon>
        <taxon>Bacillati</taxon>
        <taxon>Chloroflexota</taxon>
        <taxon>Anaerolineae</taxon>
        <taxon>Anaerolineales</taxon>
        <taxon>Anaerolineaceae</taxon>
        <taxon>Flexilinea</taxon>
    </lineage>
</organism>
<dbReference type="InterPro" id="IPR036073">
    <property type="entry name" value="Desulfoferrodoxin_Fe-bd_dom_sf"/>
</dbReference>
<dbReference type="PANTHER" id="PTHR36541">
    <property type="entry name" value="SUPEROXIDE REDUCTASE-RELATED"/>
    <property type="match status" value="1"/>
</dbReference>
<evidence type="ECO:0000256" key="2">
    <source>
        <dbReference type="ARBA" id="ARBA00022448"/>
    </source>
</evidence>
<dbReference type="Proteomes" id="UP000053370">
    <property type="component" value="Unassembled WGS sequence"/>
</dbReference>
<accession>A0A0S7BVC9</accession>
<evidence type="ECO:0000313" key="8">
    <source>
        <dbReference type="Proteomes" id="UP000053370"/>
    </source>
</evidence>
<keyword evidence="3" id="KW-0479">Metal-binding</keyword>
<evidence type="ECO:0000256" key="4">
    <source>
        <dbReference type="ARBA" id="ARBA00022982"/>
    </source>
</evidence>
<dbReference type="RefSeq" id="WP_062281766.1">
    <property type="nucleotide sequence ID" value="NZ_DF968181.1"/>
</dbReference>
<evidence type="ECO:0000256" key="1">
    <source>
        <dbReference type="ARBA" id="ARBA00005941"/>
    </source>
</evidence>
<dbReference type="Gene3D" id="2.60.40.730">
    <property type="entry name" value="SOR catalytic domain"/>
    <property type="match status" value="1"/>
</dbReference>
<keyword evidence="8" id="KW-1185">Reference proteome</keyword>
<keyword evidence="4" id="KW-0249">Electron transport</keyword>
<dbReference type="SUPFAM" id="SSF49367">
    <property type="entry name" value="Superoxide reductase-like"/>
    <property type="match status" value="1"/>
</dbReference>
<dbReference type="AlphaFoldDB" id="A0A0S7BVC9"/>
<dbReference type="InterPro" id="IPR002742">
    <property type="entry name" value="Desulfoferrodoxin_Fe-bd_dom"/>
</dbReference>
<evidence type="ECO:0000256" key="5">
    <source>
        <dbReference type="ARBA" id="ARBA00023004"/>
    </source>
</evidence>
<dbReference type="GO" id="GO:0050605">
    <property type="term" value="F:superoxide reductase activity"/>
    <property type="evidence" value="ECO:0007669"/>
    <property type="project" value="UniProtKB-EC"/>
</dbReference>
<dbReference type="NCBIfam" id="TIGR00332">
    <property type="entry name" value="neela_ferrous"/>
    <property type="match status" value="1"/>
</dbReference>
<sequence length="125" mass="13997">MEQKFFYCKHCGKIIGMIFDSGTPTICCGEPMQELVPNTTDGAMEKHVPVVKVAGDTVEVSVGSVLHPMALEHYIQWIYLQTKKGGQRKRLSPGDEPKAVFVLKDDEPVTVFEYCNLHGLWKADI</sequence>
<name>A0A0S7BVC9_9CHLR</name>
<dbReference type="SUPFAM" id="SSF57802">
    <property type="entry name" value="Rubredoxin-like"/>
    <property type="match status" value="1"/>
</dbReference>
<reference evidence="7" key="1">
    <citation type="journal article" date="2015" name="Genome Announc.">
        <title>Draft Genome Sequence of Anaerolineae Strain TC1, a Novel Isolate from a Methanogenic Wastewater Treatment System.</title>
        <authorList>
            <person name="Matsuura N."/>
            <person name="Tourlousse D.M."/>
            <person name="Sun L."/>
            <person name="Toyonaga M."/>
            <person name="Kuroda K."/>
            <person name="Ohashi A."/>
            <person name="Cruz R."/>
            <person name="Yamaguchi T."/>
            <person name="Sekiguchi Y."/>
        </authorList>
    </citation>
    <scope>NUCLEOTIDE SEQUENCE [LARGE SCALE GENOMIC DNA]</scope>
    <source>
        <strain evidence="7">TC1</strain>
    </source>
</reference>
<evidence type="ECO:0000259" key="6">
    <source>
        <dbReference type="Pfam" id="PF01880"/>
    </source>
</evidence>
<protein>
    <submittedName>
        <fullName evidence="7">Protein containing desulfoferrodoxin ferrous iron-binding domain</fullName>
    </submittedName>
</protein>
<gene>
    <name evidence="7" type="ORF">ATC1_131122</name>
</gene>
<dbReference type="InterPro" id="IPR051233">
    <property type="entry name" value="Desulfoferrodoxin_SOR"/>
</dbReference>
<keyword evidence="2" id="KW-0813">Transport</keyword>
<dbReference type="PANTHER" id="PTHR36541:SF1">
    <property type="entry name" value="SUPEROXIDE REDUCTASE-RELATED"/>
    <property type="match status" value="1"/>
</dbReference>
<dbReference type="PATRIC" id="fig|1678840.3.peg.2550"/>
<dbReference type="STRING" id="1678840.ATC1_131122"/>
<feature type="domain" description="Desulfoferrodoxin ferrous iron-binding" evidence="6">
    <location>
        <begin position="40"/>
        <end position="123"/>
    </location>
</feature>
<evidence type="ECO:0000313" key="7">
    <source>
        <dbReference type="EMBL" id="GAP41140.1"/>
    </source>
</evidence>
<dbReference type="Pfam" id="PF01880">
    <property type="entry name" value="Desulfoferrodox"/>
    <property type="match status" value="1"/>
</dbReference>
<dbReference type="OrthoDB" id="9814936at2"/>
<dbReference type="EMBL" id="DF968181">
    <property type="protein sequence ID" value="GAP41140.1"/>
    <property type="molecule type" value="Genomic_DNA"/>
</dbReference>
<comment type="similarity">
    <text evidence="1">Belongs to the desulfoferrodoxin family.</text>
</comment>